<dbReference type="Pfam" id="PF13432">
    <property type="entry name" value="TPR_16"/>
    <property type="match status" value="2"/>
</dbReference>
<dbReference type="eggNOG" id="COG0457">
    <property type="taxonomic scope" value="Bacteria"/>
</dbReference>
<dbReference type="AlphaFoldDB" id="F4LLG8"/>
<dbReference type="PROSITE" id="PS50005">
    <property type="entry name" value="TPR"/>
    <property type="match status" value="1"/>
</dbReference>
<name>F4LLG8_TREBD</name>
<feature type="repeat" description="TPR" evidence="1">
    <location>
        <begin position="112"/>
        <end position="145"/>
    </location>
</feature>
<dbReference type="STRING" id="906968.Trebr_1204"/>
<dbReference type="Pfam" id="PF13374">
    <property type="entry name" value="TPR_10"/>
    <property type="match status" value="1"/>
</dbReference>
<evidence type="ECO:0000313" key="2">
    <source>
        <dbReference type="EMBL" id="AEE16632.1"/>
    </source>
</evidence>
<dbReference type="Gene3D" id="1.25.40.10">
    <property type="entry name" value="Tetratricopeptide repeat domain"/>
    <property type="match status" value="2"/>
</dbReference>
<dbReference type="EMBL" id="CP002696">
    <property type="protein sequence ID" value="AEE16632.1"/>
    <property type="molecule type" value="Genomic_DNA"/>
</dbReference>
<evidence type="ECO:0000256" key="1">
    <source>
        <dbReference type="PROSITE-ProRule" id="PRU00339"/>
    </source>
</evidence>
<keyword evidence="1" id="KW-0802">TPR repeat</keyword>
<dbReference type="OrthoDB" id="9766710at2"/>
<organism evidence="2 3">
    <name type="scientific">Treponema brennaborense (strain DSM 12168 / CIP 105900 / DD5/3)</name>
    <dbReference type="NCBI Taxonomy" id="906968"/>
    <lineage>
        <taxon>Bacteria</taxon>
        <taxon>Pseudomonadati</taxon>
        <taxon>Spirochaetota</taxon>
        <taxon>Spirochaetia</taxon>
        <taxon>Spirochaetales</taxon>
        <taxon>Treponemataceae</taxon>
        <taxon>Treponema</taxon>
    </lineage>
</organism>
<proteinExistence type="predicted"/>
<dbReference type="KEGG" id="tbe:Trebr_1204"/>
<dbReference type="InterPro" id="IPR019734">
    <property type="entry name" value="TPR_rpt"/>
</dbReference>
<dbReference type="PANTHER" id="PTHR12558:SF13">
    <property type="entry name" value="CELL DIVISION CYCLE PROTEIN 27 HOMOLOG"/>
    <property type="match status" value="1"/>
</dbReference>
<evidence type="ECO:0000313" key="3">
    <source>
        <dbReference type="Proteomes" id="UP000006546"/>
    </source>
</evidence>
<dbReference type="InterPro" id="IPR011990">
    <property type="entry name" value="TPR-like_helical_dom_sf"/>
</dbReference>
<dbReference type="PANTHER" id="PTHR12558">
    <property type="entry name" value="CELL DIVISION CYCLE 16,23,27"/>
    <property type="match status" value="1"/>
</dbReference>
<dbReference type="SMART" id="SM00028">
    <property type="entry name" value="TPR"/>
    <property type="match status" value="4"/>
</dbReference>
<dbReference type="SUPFAM" id="SSF48452">
    <property type="entry name" value="TPR-like"/>
    <property type="match status" value="1"/>
</dbReference>
<dbReference type="RefSeq" id="WP_013758339.1">
    <property type="nucleotide sequence ID" value="NC_015500.1"/>
</dbReference>
<reference evidence="3" key="1">
    <citation type="submission" date="2011-04" db="EMBL/GenBank/DDBJ databases">
        <title>The complete genome of Treponema brennaborense DSM 12168.</title>
        <authorList>
            <person name="Lucas S."/>
            <person name="Han J."/>
            <person name="Lapidus A."/>
            <person name="Bruce D."/>
            <person name="Goodwin L."/>
            <person name="Pitluck S."/>
            <person name="Peters L."/>
            <person name="Kyrpides N."/>
            <person name="Mavromatis K."/>
            <person name="Ivanova N."/>
            <person name="Mikhailova N."/>
            <person name="Pagani I."/>
            <person name="Teshima H."/>
            <person name="Detter J.C."/>
            <person name="Tapia R."/>
            <person name="Han C."/>
            <person name="Land M."/>
            <person name="Hauser L."/>
            <person name="Markowitz V."/>
            <person name="Cheng J.-F."/>
            <person name="Hugenholtz P."/>
            <person name="Woyke T."/>
            <person name="Wu D."/>
            <person name="Gronow S."/>
            <person name="Wellnitz S."/>
            <person name="Brambilla E."/>
            <person name="Klenk H.-P."/>
            <person name="Eisen J.A."/>
        </authorList>
    </citation>
    <scope>NUCLEOTIDE SEQUENCE [LARGE SCALE GENOMIC DNA]</scope>
    <source>
        <strain evidence="3">DSM 12168 / CIP 105900 / DD5/3</strain>
    </source>
</reference>
<keyword evidence="3" id="KW-1185">Reference proteome</keyword>
<dbReference type="Proteomes" id="UP000006546">
    <property type="component" value="Chromosome"/>
</dbReference>
<dbReference type="HOGENOM" id="CLU_1229445_0_0_12"/>
<protein>
    <submittedName>
        <fullName evidence="2">Tetratricopeptide TPR_2 repeat-containing protein</fullName>
    </submittedName>
</protein>
<gene>
    <name evidence="2" type="ordered locus">Trebr_1204</name>
</gene>
<accession>F4LLG8</accession>
<sequence length="237" mass="25917">MGGKTADEGIALYRAGNYAESLTYFLSLPAAAGGDAESAYFIGLSYMKLKRYEDALLYLEQVVTSAGSDDSRTRERSLQCRLVLAVIYSLTGRSRLADFELKNLEGTGYRPSYVNAALAYVAWEQSKFDECIAYYEKALELEPENGTALNGLGYVLACTEKDLTRALTLCKRALGFMPESAACLDSVGWVYYKLGLLKEAEIHLRKARERCAGNPEIAEHLKIVQEAAAGAGGGMNK</sequence>